<organism evidence="1 2">
    <name type="scientific">Serratia phage JS26</name>
    <dbReference type="NCBI Taxonomy" id="2315217"/>
    <lineage>
        <taxon>Viruses</taxon>
        <taxon>Duplodnaviria</taxon>
        <taxon>Heunggongvirae</taxon>
        <taxon>Uroviricota</taxon>
        <taxon>Caudoviricetes</taxon>
        <taxon>Casjensviridae</taxon>
        <taxon>Dunedinvirus</taxon>
        <taxon>Dunedinvirus JS26</taxon>
    </lineage>
</organism>
<dbReference type="GeneID" id="62682676"/>
<reference evidence="1 2" key="1">
    <citation type="submission" date="2019-09" db="EMBL/GenBank/DDBJ databases">
        <title>Transcriptional response of Serratia to Siphovirus infection.</title>
        <authorList>
            <person name="Malone L.M."/>
            <person name="Fineran P.C."/>
        </authorList>
    </citation>
    <scope>NUCLEOTIDE SEQUENCE [LARGE SCALE GENOMIC DNA]</scope>
</reference>
<dbReference type="KEGG" id="vg:62682676"/>
<name>A0A5Q2F3B5_9CAUD</name>
<dbReference type="EMBL" id="MN505213">
    <property type="protein sequence ID" value="QGF20912.1"/>
    <property type="molecule type" value="Genomic_DNA"/>
</dbReference>
<evidence type="ECO:0000313" key="1">
    <source>
        <dbReference type="EMBL" id="QGF20912.1"/>
    </source>
</evidence>
<dbReference type="Proteomes" id="UP000345177">
    <property type="component" value="Segment"/>
</dbReference>
<sequence>MKPDLWWLTLKSGDRVFVPRERNKESGMATVYSNGKKYIHVSLQGTPMRIVKATGCTEDYPGFQICKDEKDHMDAVWQRKQFRDALEYLSALSRINGFRPTAADVALITETYKTIVGKDE</sequence>
<dbReference type="RefSeq" id="YP_010000036.1">
    <property type="nucleotide sequence ID" value="NC_053012.1"/>
</dbReference>
<evidence type="ECO:0000313" key="2">
    <source>
        <dbReference type="Proteomes" id="UP000345177"/>
    </source>
</evidence>
<protein>
    <submittedName>
        <fullName evidence="1">Uncharacterized protein</fullName>
    </submittedName>
</protein>
<accession>A0A5Q2F3B5</accession>
<proteinExistence type="predicted"/>
<keyword evidence="2" id="KW-1185">Reference proteome</keyword>